<feature type="compositionally biased region" description="Basic and acidic residues" evidence="2">
    <location>
        <begin position="50"/>
        <end position="60"/>
    </location>
</feature>
<feature type="compositionally biased region" description="Polar residues" evidence="2">
    <location>
        <begin position="694"/>
        <end position="711"/>
    </location>
</feature>
<organism evidence="3 4">
    <name type="scientific">Diplodia corticola</name>
    <dbReference type="NCBI Taxonomy" id="236234"/>
    <lineage>
        <taxon>Eukaryota</taxon>
        <taxon>Fungi</taxon>
        <taxon>Dikarya</taxon>
        <taxon>Ascomycota</taxon>
        <taxon>Pezizomycotina</taxon>
        <taxon>Dothideomycetes</taxon>
        <taxon>Dothideomycetes incertae sedis</taxon>
        <taxon>Botryosphaeriales</taxon>
        <taxon>Botryosphaeriaceae</taxon>
        <taxon>Diplodia</taxon>
    </lineage>
</organism>
<protein>
    <submittedName>
        <fullName evidence="3">Uncharacterized protein</fullName>
    </submittedName>
</protein>
<feature type="region of interest" description="Disordered" evidence="2">
    <location>
        <begin position="410"/>
        <end position="456"/>
    </location>
</feature>
<evidence type="ECO:0000256" key="1">
    <source>
        <dbReference type="SAM" id="Coils"/>
    </source>
</evidence>
<feature type="compositionally biased region" description="Basic residues" evidence="2">
    <location>
        <begin position="1"/>
        <end position="18"/>
    </location>
</feature>
<feature type="compositionally biased region" description="Basic residues" evidence="2">
    <location>
        <begin position="532"/>
        <end position="548"/>
    </location>
</feature>
<feature type="coiled-coil region" evidence="1">
    <location>
        <begin position="970"/>
        <end position="1018"/>
    </location>
</feature>
<feature type="compositionally biased region" description="Low complexity" evidence="2">
    <location>
        <begin position="85"/>
        <end position="95"/>
    </location>
</feature>
<keyword evidence="4" id="KW-1185">Reference proteome</keyword>
<dbReference type="RefSeq" id="XP_020129189.1">
    <property type="nucleotide sequence ID" value="XM_020274747.1"/>
</dbReference>
<dbReference type="EMBL" id="MNUE01000035">
    <property type="protein sequence ID" value="OJD32929.1"/>
    <property type="molecule type" value="Genomic_DNA"/>
</dbReference>
<feature type="compositionally biased region" description="Basic and acidic residues" evidence="2">
    <location>
        <begin position="490"/>
        <end position="531"/>
    </location>
</feature>
<evidence type="ECO:0000313" key="3">
    <source>
        <dbReference type="EMBL" id="OJD32929.1"/>
    </source>
</evidence>
<evidence type="ECO:0000256" key="2">
    <source>
        <dbReference type="SAM" id="MobiDB-lite"/>
    </source>
</evidence>
<dbReference type="AlphaFoldDB" id="A0A1J9QX18"/>
<keyword evidence="1" id="KW-0175">Coiled coil</keyword>
<feature type="compositionally biased region" description="Pro residues" evidence="2">
    <location>
        <begin position="843"/>
        <end position="860"/>
    </location>
</feature>
<feature type="region of interest" description="Disordered" evidence="2">
    <location>
        <begin position="1"/>
        <end position="95"/>
    </location>
</feature>
<proteinExistence type="predicted"/>
<evidence type="ECO:0000313" key="4">
    <source>
        <dbReference type="Proteomes" id="UP000183809"/>
    </source>
</evidence>
<dbReference type="GeneID" id="31015008"/>
<reference evidence="3 4" key="1">
    <citation type="submission" date="2016-10" db="EMBL/GenBank/DDBJ databases">
        <title>Proteomics and genomics reveal pathogen-plant mechanisms compatible with a hemibiotrophic lifestyle of Diplodia corticola.</title>
        <authorList>
            <person name="Fernandes I."/>
            <person name="De Jonge R."/>
            <person name="Van De Peer Y."/>
            <person name="Devreese B."/>
            <person name="Alves A."/>
            <person name="Esteves A.C."/>
        </authorList>
    </citation>
    <scope>NUCLEOTIDE SEQUENCE [LARGE SCALE GENOMIC DNA]</scope>
    <source>
        <strain evidence="3 4">CBS 112549</strain>
    </source>
</reference>
<feature type="region of interest" description="Disordered" evidence="2">
    <location>
        <begin position="797"/>
        <end position="918"/>
    </location>
</feature>
<sequence>MAPKRAKGKGKAKGKAKAKAKESEPARTKGSKTADQLSMDEFSRVLNEAAKADKPAKRDESFEESLPAPFPKPGPKPVDLDDSKASSTDSSPSALIDKSETYSHWAATLLDSLATAQQSLSTARGTDKDNSQFWNAYLFTTATLLDPVNRLPRDLKHRLKSGLAGDICNKVMKKMSQIEKLWRPGGVLNKISLKEGASSERIKALLDVIDVFNREFFPMRPPYFENRETLHGPRLDVLRHEMVEWVVENDKRREGQTGARNFRETFKNMVMAPENAVEVLEGYMEPERRLAEEKGVGPEVDLLITQLGIVPSPLNPSQSDFPTNSTTAGHHLTGHIIAVEAVRRCIDDCIAHPEEPDLHGGMVPLPPTIELGEKGYYATRRPNEAYGDGLAPAKRVLFCHCDDCASARSSRLLDSEKATSGKEDANISIEQKRNEAGDVTGGGQEQGVSSGAPSQDPAWAKWVRLYKRPYEAPFKVFDADECKIEEEPEGDKARENLVENPDTKEETPKPEGDKARENLVENPDTKEEAPKKKGNRKRNRNRKKNKKGKKEEKVEEGEEEEEEGEKKGEEEVEEEGEEEDPGTENITGLPVSTAATARGLPADFFVAEDEEEPGEIGQYFKEDKQESREVRPQPGPQPGMQLQQNADEPLPEDLSALPKSEDLAANQHNNDTKPLDTGNPFPEDLSKLPGSEDLATSQHDSGAKPLNTTKPLETDDPLPKALPAGVESEGLAASQQGSDAKREPLKRELALVKYVPGLFQNLMTSTNRSESKPLDMRDPLLKRLPAVADPAAYQHDYTAESHETGGPPLEEAGLSHETIQERGFAEEGGGGGGKEKETSTGDWPPPPLPGAVHPPRPDALPAPTAHRPNHAGLLAGGAPWGRREDSDSSRRFERTREERIHDDAFARAQAERQEMDKMKAEWESRMEWANAQWRGRMEQAYDEWRTRMDWAKKEWEERMNGRSWAHHVEVASLEERLAESERRNAELERRNAELERRVVELERRVAESERRNAEWEQLVDRRCGAYETEIDGLKERIAELTAPGEGYKRRVGGWLSD</sequence>
<feature type="region of interest" description="Disordered" evidence="2">
    <location>
        <begin position="485"/>
        <end position="744"/>
    </location>
</feature>
<feature type="compositionally biased region" description="Acidic residues" evidence="2">
    <location>
        <begin position="554"/>
        <end position="563"/>
    </location>
</feature>
<dbReference type="Proteomes" id="UP000183809">
    <property type="component" value="Unassembled WGS sequence"/>
</dbReference>
<dbReference type="SUPFAM" id="SSF57997">
    <property type="entry name" value="Tropomyosin"/>
    <property type="match status" value="1"/>
</dbReference>
<accession>A0A1J9QX18</accession>
<feature type="compositionally biased region" description="Basic and acidic residues" evidence="2">
    <location>
        <begin position="881"/>
        <end position="918"/>
    </location>
</feature>
<feature type="compositionally biased region" description="Basic and acidic residues" evidence="2">
    <location>
        <begin position="410"/>
        <end position="436"/>
    </location>
</feature>
<gene>
    <name evidence="3" type="ORF">BKCO1_35000120</name>
</gene>
<name>A0A1J9QX18_9PEZI</name>
<feature type="compositionally biased region" description="Basic and acidic residues" evidence="2">
    <location>
        <begin position="620"/>
        <end position="631"/>
    </location>
</feature>
<feature type="compositionally biased region" description="Acidic residues" evidence="2">
    <location>
        <begin position="570"/>
        <end position="582"/>
    </location>
</feature>
<comment type="caution">
    <text evidence="3">The sequence shown here is derived from an EMBL/GenBank/DDBJ whole genome shotgun (WGS) entry which is preliminary data.</text>
</comment>